<dbReference type="AlphaFoldDB" id="A0A8H7ZEI1"/>
<dbReference type="OrthoDB" id="5382797at2759"/>
<feature type="transmembrane region" description="Helical" evidence="6">
    <location>
        <begin position="310"/>
        <end position="331"/>
    </location>
</feature>
<dbReference type="EMBL" id="JAEOAQ010000004">
    <property type="protein sequence ID" value="KAG5418724.1"/>
    <property type="molecule type" value="Genomic_DNA"/>
</dbReference>
<organism evidence="7 8">
    <name type="scientific">Candida metapsilosis</name>
    <dbReference type="NCBI Taxonomy" id="273372"/>
    <lineage>
        <taxon>Eukaryota</taxon>
        <taxon>Fungi</taxon>
        <taxon>Dikarya</taxon>
        <taxon>Ascomycota</taxon>
        <taxon>Saccharomycotina</taxon>
        <taxon>Pichiomycetes</taxon>
        <taxon>Debaryomycetaceae</taxon>
        <taxon>Candida/Lodderomyces clade</taxon>
        <taxon>Candida</taxon>
    </lineage>
</organism>
<comment type="subcellular location">
    <subcellularLocation>
        <location evidence="1">Membrane</location>
        <topology evidence="1">Multi-pass membrane protein</topology>
    </subcellularLocation>
</comment>
<feature type="transmembrane region" description="Helical" evidence="6">
    <location>
        <begin position="413"/>
        <end position="432"/>
    </location>
</feature>
<keyword evidence="4 6" id="KW-0472">Membrane</keyword>
<keyword evidence="3 6" id="KW-1133">Transmembrane helix</keyword>
<evidence type="ECO:0000313" key="8">
    <source>
        <dbReference type="Proteomes" id="UP000669133"/>
    </source>
</evidence>
<feature type="transmembrane region" description="Helical" evidence="6">
    <location>
        <begin position="282"/>
        <end position="304"/>
    </location>
</feature>
<feature type="compositionally biased region" description="Low complexity" evidence="5">
    <location>
        <begin position="138"/>
        <end position="151"/>
    </location>
</feature>
<dbReference type="Gene3D" id="1.20.1510.10">
    <property type="entry name" value="Cation efflux protein transmembrane domain"/>
    <property type="match status" value="1"/>
</dbReference>
<evidence type="ECO:0000256" key="3">
    <source>
        <dbReference type="ARBA" id="ARBA00022989"/>
    </source>
</evidence>
<accession>A0A8H7ZEI1</accession>
<name>A0A8H7ZEI1_9ASCO</name>
<feature type="transmembrane region" description="Helical" evidence="6">
    <location>
        <begin position="352"/>
        <end position="374"/>
    </location>
</feature>
<evidence type="ECO:0000256" key="5">
    <source>
        <dbReference type="SAM" id="MobiDB-lite"/>
    </source>
</evidence>
<keyword evidence="2 6" id="KW-0812">Transmembrane</keyword>
<feature type="compositionally biased region" description="Basic residues" evidence="5">
    <location>
        <begin position="180"/>
        <end position="190"/>
    </location>
</feature>
<keyword evidence="8" id="KW-1185">Reference proteome</keyword>
<dbReference type="RefSeq" id="XP_067547840.1">
    <property type="nucleotide sequence ID" value="XM_067692408.1"/>
</dbReference>
<protein>
    <submittedName>
        <fullName evidence="7">ZRG17</fullName>
    </submittedName>
</protein>
<evidence type="ECO:0000256" key="4">
    <source>
        <dbReference type="ARBA" id="ARBA00023136"/>
    </source>
</evidence>
<dbReference type="GeneID" id="93652071"/>
<feature type="compositionally biased region" description="Basic and acidic residues" evidence="5">
    <location>
        <begin position="33"/>
        <end position="49"/>
    </location>
</feature>
<proteinExistence type="predicted"/>
<feature type="region of interest" description="Disordered" evidence="5">
    <location>
        <begin position="1"/>
        <end position="49"/>
    </location>
</feature>
<evidence type="ECO:0000313" key="7">
    <source>
        <dbReference type="EMBL" id="KAG5418724.1"/>
    </source>
</evidence>
<feature type="compositionally biased region" description="Low complexity" evidence="5">
    <location>
        <begin position="191"/>
        <end position="201"/>
    </location>
</feature>
<feature type="region of interest" description="Disordered" evidence="5">
    <location>
        <begin position="61"/>
        <end position="108"/>
    </location>
</feature>
<evidence type="ECO:0000256" key="6">
    <source>
        <dbReference type="SAM" id="Phobius"/>
    </source>
</evidence>
<dbReference type="InterPro" id="IPR027469">
    <property type="entry name" value="Cation_efflux_TMD_sf"/>
</dbReference>
<feature type="compositionally biased region" description="Polar residues" evidence="5">
    <location>
        <begin position="156"/>
        <end position="166"/>
    </location>
</feature>
<feature type="compositionally biased region" description="Low complexity" evidence="5">
    <location>
        <begin position="81"/>
        <end position="108"/>
    </location>
</feature>
<evidence type="ECO:0000256" key="2">
    <source>
        <dbReference type="ARBA" id="ARBA00022692"/>
    </source>
</evidence>
<gene>
    <name evidence="7" type="ORF">I9W82_003442</name>
</gene>
<dbReference type="GO" id="GO:0016020">
    <property type="term" value="C:membrane"/>
    <property type="evidence" value="ECO:0007669"/>
    <property type="project" value="UniProtKB-SubCell"/>
</dbReference>
<feature type="region of interest" description="Disordered" evidence="5">
    <location>
        <begin position="124"/>
        <end position="204"/>
    </location>
</feature>
<reference evidence="7 8" key="1">
    <citation type="submission" date="2020-12" db="EMBL/GenBank/DDBJ databases">
        <title>Effect of drift, selection, and recombination on the evolution of hybrid genomes in Candida yeast pathogens.</title>
        <authorList>
            <person name="Mixao V."/>
            <person name="Ksiezopolska E."/>
            <person name="Saus E."/>
            <person name="Boekhout T."/>
            <person name="Gacser A."/>
            <person name="Gabaldon T."/>
        </authorList>
    </citation>
    <scope>NUCLEOTIDE SEQUENCE [LARGE SCALE GENOMIC DNA]</scope>
    <source>
        <strain evidence="7 8">BP57</strain>
    </source>
</reference>
<sequence length="635" mass="71495">MSREQDLDEVSSLSSDAEDTVKPQEIPVIIESPKNDSTRATSDESDKKDLSFLASANFSMESLTDSPKQPGYAFGNSQMTPSPRRYSNSSLSRSPRLSYSSQQPRSRPLSAFLLDSGNYISEDEVSLPYDSPPRTRESFAFGANSNNSSGFLDQDLQYQSNYTSNIRPPSPTRSTSPVRTNKHYRSKSPVRRSSSPKKSNPFNFQPQEIMLHNNGSNQSLQVKPAHRKGHKYKHSSVSMNLFQEPPPLSANEQQLKAIPDSYPVPNYKEALSSVRKSQKSRLLWALGHFSLSIVIFVVGFKYGFSSLGTLAHLVFYDSLGSLFIVLVDIMANFEVWNNSSIAYPFGLERIEVLVGFALSASLLMLSFDLFSHFLEEFILSLISHDEHSDHEHMSHHVHGGHGNAAASLLPYEVILILTLVVSLISSNFILAYDRINEMLANPENAPAKTSTPALAAPWGSENSFRSRVKKILDVWKNYPTHMITITYTSFLIALPLIPKTFVKDLAYDMDKCATILVACLLFYNGCNLVKSLGGILLCSFPYSKYEYNVLKSKIKQEIISLDCFRDGFSIDKLFITKFNYQLYVIGMSINMKGADSDEEARMRFEVNRVIRKEIKSLDDSKREHTLEITIDINRF</sequence>
<comment type="caution">
    <text evidence="7">The sequence shown here is derived from an EMBL/GenBank/DDBJ whole genome shotgun (WGS) entry which is preliminary data.</text>
</comment>
<dbReference type="Proteomes" id="UP000669133">
    <property type="component" value="Unassembled WGS sequence"/>
</dbReference>
<evidence type="ECO:0000256" key="1">
    <source>
        <dbReference type="ARBA" id="ARBA00004141"/>
    </source>
</evidence>